<comment type="cofactor">
    <cofactor evidence="1 6">
        <name>Ca(2+)</name>
        <dbReference type="ChEBI" id="CHEBI:29108"/>
    </cofactor>
</comment>
<dbReference type="GO" id="GO:0005783">
    <property type="term" value="C:endoplasmic reticulum"/>
    <property type="evidence" value="ECO:0007669"/>
    <property type="project" value="TreeGrafter"/>
</dbReference>
<dbReference type="Proteomes" id="UP001150907">
    <property type="component" value="Unassembled WGS sequence"/>
</dbReference>
<evidence type="ECO:0000256" key="6">
    <source>
        <dbReference type="PIRSR" id="PIRSR601382-2"/>
    </source>
</evidence>
<evidence type="ECO:0000256" key="8">
    <source>
        <dbReference type="RuleBase" id="RU361193"/>
    </source>
</evidence>
<gene>
    <name evidence="9" type="primary">MAN1B1</name>
    <name evidence="9" type="ORF">H4R26_000097</name>
</gene>
<dbReference type="GO" id="GO:0000139">
    <property type="term" value="C:Golgi membrane"/>
    <property type="evidence" value="ECO:0007669"/>
    <property type="project" value="TreeGrafter"/>
</dbReference>
<keyword evidence="6" id="KW-0106">Calcium</keyword>
<keyword evidence="5 7" id="KW-1015">Disulfide bond</keyword>
<dbReference type="OrthoDB" id="8118055at2759"/>
<comment type="similarity">
    <text evidence="3 8">Belongs to the glycosyl hydrolase 47 family.</text>
</comment>
<evidence type="ECO:0000313" key="9">
    <source>
        <dbReference type="EMBL" id="KAJ2008618.1"/>
    </source>
</evidence>
<evidence type="ECO:0000256" key="4">
    <source>
        <dbReference type="ARBA" id="ARBA00022801"/>
    </source>
</evidence>
<keyword evidence="10" id="KW-1185">Reference proteome</keyword>
<proteinExistence type="inferred from homology"/>
<dbReference type="GO" id="GO:0005975">
    <property type="term" value="P:carbohydrate metabolic process"/>
    <property type="evidence" value="ECO:0007669"/>
    <property type="project" value="InterPro"/>
</dbReference>
<accession>A0A9W8BJ04</accession>
<comment type="pathway">
    <text evidence="2">Protein modification; protein glycosylation.</text>
</comment>
<keyword evidence="6" id="KW-0479">Metal-binding</keyword>
<dbReference type="GO" id="GO:0036503">
    <property type="term" value="P:ERAD pathway"/>
    <property type="evidence" value="ECO:0007669"/>
    <property type="project" value="UniProtKB-ARBA"/>
</dbReference>
<dbReference type="GO" id="GO:0004571">
    <property type="term" value="F:mannosyl-oligosaccharide 1,2-alpha-mannosidase activity"/>
    <property type="evidence" value="ECO:0007669"/>
    <property type="project" value="InterPro"/>
</dbReference>
<feature type="disulfide bond" evidence="7">
    <location>
        <begin position="350"/>
        <end position="379"/>
    </location>
</feature>
<dbReference type="InterPro" id="IPR012341">
    <property type="entry name" value="6hp_glycosidase-like_sf"/>
</dbReference>
<feature type="binding site" evidence="6">
    <location>
        <position position="524"/>
    </location>
    <ligand>
        <name>Ca(2+)</name>
        <dbReference type="ChEBI" id="CHEBI:29108"/>
    </ligand>
</feature>
<dbReference type="SUPFAM" id="SSF48225">
    <property type="entry name" value="Seven-hairpin glycosidases"/>
    <property type="match status" value="1"/>
</dbReference>
<dbReference type="EMBL" id="JANBQF010000002">
    <property type="protein sequence ID" value="KAJ2008618.1"/>
    <property type="molecule type" value="Genomic_DNA"/>
</dbReference>
<protein>
    <recommendedName>
        <fullName evidence="8">alpha-1,2-Mannosidase</fullName>
        <ecNumber evidence="8">3.2.1.-</ecNumber>
    </recommendedName>
</protein>
<dbReference type="GO" id="GO:0005509">
    <property type="term" value="F:calcium ion binding"/>
    <property type="evidence" value="ECO:0007669"/>
    <property type="project" value="InterPro"/>
</dbReference>
<dbReference type="InterPro" id="IPR001382">
    <property type="entry name" value="Glyco_hydro_47"/>
</dbReference>
<evidence type="ECO:0000256" key="1">
    <source>
        <dbReference type="ARBA" id="ARBA00001913"/>
    </source>
</evidence>
<dbReference type="AlphaFoldDB" id="A0A9W8BJ04"/>
<evidence type="ECO:0000256" key="7">
    <source>
        <dbReference type="PIRSR" id="PIRSR601382-3"/>
    </source>
</evidence>
<dbReference type="PANTHER" id="PTHR11742">
    <property type="entry name" value="MANNOSYL-OLIGOSACCHARIDE ALPHA-1,2-MANNOSIDASE-RELATED"/>
    <property type="match status" value="1"/>
</dbReference>
<comment type="caution">
    <text evidence="9">The sequence shown here is derived from an EMBL/GenBank/DDBJ whole genome shotgun (WGS) entry which is preliminary data.</text>
</comment>
<evidence type="ECO:0000313" key="10">
    <source>
        <dbReference type="Proteomes" id="UP001150907"/>
    </source>
</evidence>
<sequence>MMAYMSISLRKLFFVLLACLSGLYLLSFYGHLKNYKVESWVDTLRQGELPWKLATTVDAYRNSELTAANFKRQQAVREATSHAWKAYRQFAWGQDELRPVAKDSNQKWGGWAITLVDSLDTLKLMSLDEDYEEAKEFVRTMQFNRTVEGYHTQLFEMTIRALGGLLGAYELDDDPMLLKQAQVVGDSLAHAFRTADSLPAPYVDVNGKALVPGRDICIAEAGTLQLEFKKLSQLTGNDTYAKLVDNVSEILERAERKFKGLYPSFINVLTGEFNPHSAITVGAYADSFYEYLLKQYILHAGKEPKFKARYITSVEAIKENLLKKSTTGFSYIGLMASETNFVHEMEHLACFYPGLLALGSRVLDRPQDLEVAKELARTCYHSYTMTPTGLGPDVISFDLQEPIPTRDVYAQRLWDAKHYDADGIGAAATRYILRPETIETLFILYRITGDPKYQEWGWNIFLAIEKHAKIEHGYSGLVDVYDTTADAPRLDSMESFFLAETLKYLYLLFSPTDLLSLDEFVLNTEAHPLRIMK</sequence>
<dbReference type="Pfam" id="PF01532">
    <property type="entry name" value="Glyco_hydro_47"/>
    <property type="match status" value="1"/>
</dbReference>
<dbReference type="EC" id="3.2.1.-" evidence="8"/>
<dbReference type="InterPro" id="IPR036026">
    <property type="entry name" value="Seven-hairpin_glycosidases"/>
</dbReference>
<reference evidence="9" key="1">
    <citation type="submission" date="2022-07" db="EMBL/GenBank/DDBJ databases">
        <title>Phylogenomic reconstructions and comparative analyses of Kickxellomycotina fungi.</title>
        <authorList>
            <person name="Reynolds N.K."/>
            <person name="Stajich J.E."/>
            <person name="Barry K."/>
            <person name="Grigoriev I.V."/>
            <person name="Crous P."/>
            <person name="Smith M.E."/>
        </authorList>
    </citation>
    <scope>NUCLEOTIDE SEQUENCE</scope>
    <source>
        <strain evidence="9">IMI 214461</strain>
    </source>
</reference>
<dbReference type="PRINTS" id="PR00747">
    <property type="entry name" value="GLYHDRLASE47"/>
</dbReference>
<evidence type="ECO:0000256" key="3">
    <source>
        <dbReference type="ARBA" id="ARBA00007658"/>
    </source>
</evidence>
<evidence type="ECO:0000256" key="2">
    <source>
        <dbReference type="ARBA" id="ARBA00004922"/>
    </source>
</evidence>
<dbReference type="Gene3D" id="1.50.10.10">
    <property type="match status" value="1"/>
</dbReference>
<name>A0A9W8BJ04_9FUNG</name>
<keyword evidence="8 9" id="KW-0326">Glycosidase</keyword>
<dbReference type="PANTHER" id="PTHR11742:SF6">
    <property type="entry name" value="MANNOSYL-OLIGOSACCHARIDE ALPHA-1,2-MANNOSIDASE IA-RELATED"/>
    <property type="match status" value="1"/>
</dbReference>
<dbReference type="InterPro" id="IPR050749">
    <property type="entry name" value="Glycosyl_Hydrolase_47"/>
</dbReference>
<evidence type="ECO:0000256" key="5">
    <source>
        <dbReference type="ARBA" id="ARBA00023157"/>
    </source>
</evidence>
<organism evidence="9 10">
    <name type="scientific">Coemansia thaxteri</name>
    <dbReference type="NCBI Taxonomy" id="2663907"/>
    <lineage>
        <taxon>Eukaryota</taxon>
        <taxon>Fungi</taxon>
        <taxon>Fungi incertae sedis</taxon>
        <taxon>Zoopagomycota</taxon>
        <taxon>Kickxellomycotina</taxon>
        <taxon>Kickxellomycetes</taxon>
        <taxon>Kickxellales</taxon>
        <taxon>Kickxellaceae</taxon>
        <taxon>Coemansia</taxon>
    </lineage>
</organism>
<keyword evidence="4 8" id="KW-0378">Hydrolase</keyword>